<gene>
    <name evidence="9" type="primary">mnmA</name>
    <name evidence="12" type="ORF">A3J66_03555</name>
</gene>
<feature type="binding site" evidence="9">
    <location>
        <position position="33"/>
    </location>
    <ligand>
        <name>ATP</name>
        <dbReference type="ChEBI" id="CHEBI:30616"/>
    </ligand>
</feature>
<dbReference type="InterPro" id="IPR046884">
    <property type="entry name" value="MnmA-like_central"/>
</dbReference>
<dbReference type="Pfam" id="PF20259">
    <property type="entry name" value="tRNA_Me_trans_M"/>
    <property type="match status" value="1"/>
</dbReference>
<dbReference type="PANTHER" id="PTHR11933:SF5">
    <property type="entry name" value="MITOCHONDRIAL TRNA-SPECIFIC 2-THIOURIDYLASE 1"/>
    <property type="match status" value="1"/>
</dbReference>
<dbReference type="FunFam" id="2.30.30.280:FF:000001">
    <property type="entry name" value="tRNA-specific 2-thiouridylase MnmA"/>
    <property type="match status" value="1"/>
</dbReference>
<keyword evidence="1 9" id="KW-0820">tRNA-binding</keyword>
<evidence type="ECO:0000259" key="10">
    <source>
        <dbReference type="Pfam" id="PF20258"/>
    </source>
</evidence>
<evidence type="ECO:0000256" key="4">
    <source>
        <dbReference type="ARBA" id="ARBA00022741"/>
    </source>
</evidence>
<comment type="subcellular location">
    <subcellularLocation>
        <location evidence="9">Cytoplasm</location>
    </subcellularLocation>
</comment>
<dbReference type="InterPro" id="IPR004506">
    <property type="entry name" value="MnmA-like"/>
</dbReference>
<feature type="site" description="Interaction with tRNA" evidence="9">
    <location>
        <position position="332"/>
    </location>
</feature>
<evidence type="ECO:0000256" key="7">
    <source>
        <dbReference type="ARBA" id="ARBA00023157"/>
    </source>
</evidence>
<dbReference type="EC" id="2.8.1.13" evidence="9"/>
<protein>
    <recommendedName>
        <fullName evidence="9">tRNA-specific 2-thiouridylase MnmA</fullName>
        <ecNumber evidence="9">2.8.1.13</ecNumber>
    </recommendedName>
</protein>
<evidence type="ECO:0000256" key="1">
    <source>
        <dbReference type="ARBA" id="ARBA00022555"/>
    </source>
</evidence>
<evidence type="ECO:0000256" key="8">
    <source>
        <dbReference type="ARBA" id="ARBA00051542"/>
    </source>
</evidence>
<dbReference type="Gene3D" id="3.40.50.620">
    <property type="entry name" value="HUPs"/>
    <property type="match status" value="1"/>
</dbReference>
<keyword evidence="5 9" id="KW-0067">ATP-binding</keyword>
<dbReference type="Pfam" id="PF03054">
    <property type="entry name" value="tRNA_Me_trans"/>
    <property type="match status" value="1"/>
</dbReference>
<comment type="similarity">
    <text evidence="9">Belongs to the MnmA/TRMU family.</text>
</comment>
<dbReference type="EMBL" id="MFQB01000007">
    <property type="protein sequence ID" value="OGH68765.1"/>
    <property type="molecule type" value="Genomic_DNA"/>
</dbReference>
<keyword evidence="6 9" id="KW-0694">RNA-binding</keyword>
<comment type="caution">
    <text evidence="9">Lacks conserved residue(s) required for the propagation of feature annotation.</text>
</comment>
<keyword evidence="4 9" id="KW-0547">Nucleotide-binding</keyword>
<feature type="region of interest" description="Interaction with target base in tRNA" evidence="9">
    <location>
        <begin position="94"/>
        <end position="96"/>
    </location>
</feature>
<feature type="domain" description="tRNA-specific 2-thiouridylase MnmA-like C-terminal" evidence="10">
    <location>
        <begin position="277"/>
        <end position="348"/>
    </location>
</feature>
<evidence type="ECO:0000256" key="6">
    <source>
        <dbReference type="ARBA" id="ARBA00022884"/>
    </source>
</evidence>
<dbReference type="Proteomes" id="UP000176282">
    <property type="component" value="Unassembled WGS sequence"/>
</dbReference>
<dbReference type="FunFam" id="3.40.50.620:FF:000115">
    <property type="entry name" value="tRNA-specific 2-thiouridylase MnmA"/>
    <property type="match status" value="1"/>
</dbReference>
<comment type="catalytic activity">
    <reaction evidence="8 9">
        <text>S-sulfanyl-L-cysteinyl-[protein] + uridine(34) in tRNA + AH2 + ATP = 2-thiouridine(34) in tRNA + L-cysteinyl-[protein] + A + AMP + diphosphate + H(+)</text>
        <dbReference type="Rhea" id="RHEA:47032"/>
        <dbReference type="Rhea" id="RHEA-COMP:10131"/>
        <dbReference type="Rhea" id="RHEA-COMP:11726"/>
        <dbReference type="Rhea" id="RHEA-COMP:11727"/>
        <dbReference type="Rhea" id="RHEA-COMP:11728"/>
        <dbReference type="ChEBI" id="CHEBI:13193"/>
        <dbReference type="ChEBI" id="CHEBI:15378"/>
        <dbReference type="ChEBI" id="CHEBI:17499"/>
        <dbReference type="ChEBI" id="CHEBI:29950"/>
        <dbReference type="ChEBI" id="CHEBI:30616"/>
        <dbReference type="ChEBI" id="CHEBI:33019"/>
        <dbReference type="ChEBI" id="CHEBI:61963"/>
        <dbReference type="ChEBI" id="CHEBI:65315"/>
        <dbReference type="ChEBI" id="CHEBI:87170"/>
        <dbReference type="ChEBI" id="CHEBI:456215"/>
        <dbReference type="EC" id="2.8.1.13"/>
    </reaction>
</comment>
<feature type="site" description="Interaction with tRNA" evidence="9">
    <location>
        <position position="124"/>
    </location>
</feature>
<dbReference type="STRING" id="1798680.A3J66_03555"/>
<feature type="domain" description="tRNA-specific 2-thiouridylase MnmA-like central" evidence="11">
    <location>
        <begin position="204"/>
        <end position="265"/>
    </location>
</feature>
<feature type="binding site" evidence="9">
    <location>
        <begin position="7"/>
        <end position="14"/>
    </location>
    <ligand>
        <name>ATP</name>
        <dbReference type="ChEBI" id="CHEBI:30616"/>
    </ligand>
</feature>
<dbReference type="GO" id="GO:0005524">
    <property type="term" value="F:ATP binding"/>
    <property type="evidence" value="ECO:0007669"/>
    <property type="project" value="UniProtKB-KW"/>
</dbReference>
<dbReference type="HAMAP" id="MF_00144">
    <property type="entry name" value="tRNA_thiouridyl_MnmA"/>
    <property type="match status" value="1"/>
</dbReference>
<keyword evidence="7" id="KW-1015">Disulfide bond</keyword>
<proteinExistence type="inferred from homology"/>
<sequence>MNKVLIAMSGGVDSSVAAALLLEQGYRVTGAFMKQWSETKELSGVCSWKEDRRDALRVAAKLGIPLVTLDFEKEYNDRVVSYLFSEYEAGRTPNPDVMCNRYIKFGVWLDKARALGFDYLATGHYAQMMQKDGTYHLLKAKDEDKDQTYFLHQIAQEQLAHVLFPIGAYTKPDVRKLAHDFHLPTAEREESMGICFIGEIPINQFLQQKIKPKPGNIILSGGAVVGEHQGLPFYTIGQRHVGVSGSEPLFVVAKNTQTNELVVGSENDPLLYTRTSRVLDMHWIEGAPPAASVNCEVRLRHRQPLQKATVQTDPQNTVVEYESPQRAVTPGQFVVCYMGNQCLGGGIIA</sequence>
<dbReference type="CDD" id="cd01998">
    <property type="entry name" value="MnmA_TRMU-like"/>
    <property type="match status" value="1"/>
</dbReference>
<dbReference type="InterPro" id="IPR046885">
    <property type="entry name" value="MnmA-like_C"/>
</dbReference>
<evidence type="ECO:0000313" key="13">
    <source>
        <dbReference type="Proteomes" id="UP000176282"/>
    </source>
</evidence>
<keyword evidence="3 9" id="KW-0819">tRNA processing</keyword>
<evidence type="ECO:0000256" key="2">
    <source>
        <dbReference type="ARBA" id="ARBA00022679"/>
    </source>
</evidence>
<dbReference type="Gene3D" id="2.40.30.10">
    <property type="entry name" value="Translation factors"/>
    <property type="match status" value="1"/>
</dbReference>
<name>A0A1F6MAX7_9BACT</name>
<keyword evidence="2 9" id="KW-0808">Transferase</keyword>
<dbReference type="NCBIfam" id="TIGR00420">
    <property type="entry name" value="trmU"/>
    <property type="match status" value="1"/>
</dbReference>
<feature type="active site" description="Cysteine persulfide intermediate" evidence="9">
    <location>
        <position position="195"/>
    </location>
</feature>
<dbReference type="InterPro" id="IPR014729">
    <property type="entry name" value="Rossmann-like_a/b/a_fold"/>
</dbReference>
<organism evidence="12 13">
    <name type="scientific">Candidatus Magasanikbacteria bacterium RIFCSPHIGHO2_02_FULL_47_14</name>
    <dbReference type="NCBI Taxonomy" id="1798680"/>
    <lineage>
        <taxon>Bacteria</taxon>
        <taxon>Candidatus Magasanikiibacteriota</taxon>
    </lineage>
</organism>
<dbReference type="NCBIfam" id="NF001138">
    <property type="entry name" value="PRK00143.1"/>
    <property type="match status" value="1"/>
</dbReference>
<dbReference type="Pfam" id="PF20258">
    <property type="entry name" value="tRNA_Me_trans_C"/>
    <property type="match status" value="1"/>
</dbReference>
<dbReference type="AlphaFoldDB" id="A0A1F6MAX7"/>
<evidence type="ECO:0000256" key="3">
    <source>
        <dbReference type="ARBA" id="ARBA00022694"/>
    </source>
</evidence>
<comment type="caution">
    <text evidence="12">The sequence shown here is derived from an EMBL/GenBank/DDBJ whole genome shotgun (WGS) entry which is preliminary data.</text>
</comment>
<comment type="function">
    <text evidence="9">Catalyzes the 2-thiolation of uridine at the wobble position (U34) of tRNA, leading to the formation of s(2)U34.</text>
</comment>
<accession>A0A1F6MAX7</accession>
<keyword evidence="9" id="KW-0963">Cytoplasm</keyword>
<reference evidence="12 13" key="1">
    <citation type="journal article" date="2016" name="Nat. Commun.">
        <title>Thousands of microbial genomes shed light on interconnected biogeochemical processes in an aquifer system.</title>
        <authorList>
            <person name="Anantharaman K."/>
            <person name="Brown C.T."/>
            <person name="Hug L.A."/>
            <person name="Sharon I."/>
            <person name="Castelle C.J."/>
            <person name="Probst A.J."/>
            <person name="Thomas B.C."/>
            <person name="Singh A."/>
            <person name="Wilkins M.J."/>
            <person name="Karaoz U."/>
            <person name="Brodie E.L."/>
            <person name="Williams K.H."/>
            <person name="Hubbard S.S."/>
            <person name="Banfield J.F."/>
        </authorList>
    </citation>
    <scope>NUCLEOTIDE SEQUENCE [LARGE SCALE GENOMIC DNA]</scope>
</reference>
<evidence type="ECO:0000256" key="5">
    <source>
        <dbReference type="ARBA" id="ARBA00022840"/>
    </source>
</evidence>
<feature type="binding site" evidence="9">
    <location>
        <position position="123"/>
    </location>
    <ligand>
        <name>ATP</name>
        <dbReference type="ChEBI" id="CHEBI:30616"/>
    </ligand>
</feature>
<feature type="active site" description="Nucleophile" evidence="9">
    <location>
        <position position="99"/>
    </location>
</feature>
<dbReference type="PANTHER" id="PTHR11933">
    <property type="entry name" value="TRNA 5-METHYLAMINOMETHYL-2-THIOURIDYLATE -METHYLTRANSFERASE"/>
    <property type="match status" value="1"/>
</dbReference>
<dbReference type="GO" id="GO:0005737">
    <property type="term" value="C:cytoplasm"/>
    <property type="evidence" value="ECO:0007669"/>
    <property type="project" value="UniProtKB-SubCell"/>
</dbReference>
<dbReference type="InterPro" id="IPR023382">
    <property type="entry name" value="MnmA-like_central_sf"/>
</dbReference>
<dbReference type="GO" id="GO:0000049">
    <property type="term" value="F:tRNA binding"/>
    <property type="evidence" value="ECO:0007669"/>
    <property type="project" value="UniProtKB-KW"/>
</dbReference>
<evidence type="ECO:0000313" key="12">
    <source>
        <dbReference type="EMBL" id="OGH68765.1"/>
    </source>
</evidence>
<evidence type="ECO:0000256" key="9">
    <source>
        <dbReference type="HAMAP-Rule" id="MF_00144"/>
    </source>
</evidence>
<feature type="region of interest" description="Interaction with tRNA" evidence="9">
    <location>
        <begin position="145"/>
        <end position="147"/>
    </location>
</feature>
<dbReference type="Gene3D" id="2.30.30.280">
    <property type="entry name" value="Adenine nucleotide alpha hydrolases-like domains"/>
    <property type="match status" value="1"/>
</dbReference>
<dbReference type="GO" id="GO:0103016">
    <property type="term" value="F:tRNA-uridine 2-sulfurtransferase activity"/>
    <property type="evidence" value="ECO:0007669"/>
    <property type="project" value="UniProtKB-EC"/>
</dbReference>
<dbReference type="GO" id="GO:0002143">
    <property type="term" value="P:tRNA wobble position uridine thiolation"/>
    <property type="evidence" value="ECO:0007669"/>
    <property type="project" value="TreeGrafter"/>
</dbReference>
<dbReference type="SUPFAM" id="SSF52402">
    <property type="entry name" value="Adenine nucleotide alpha hydrolases-like"/>
    <property type="match status" value="1"/>
</dbReference>
<evidence type="ECO:0000259" key="11">
    <source>
        <dbReference type="Pfam" id="PF20259"/>
    </source>
</evidence>